<dbReference type="Proteomes" id="UP001152888">
    <property type="component" value="Unassembled WGS sequence"/>
</dbReference>
<reference evidence="2" key="1">
    <citation type="submission" date="2022-03" db="EMBL/GenBank/DDBJ databases">
        <authorList>
            <person name="Sayadi A."/>
        </authorList>
    </citation>
    <scope>NUCLEOTIDE SEQUENCE</scope>
</reference>
<protein>
    <submittedName>
        <fullName evidence="2">Uncharacterized protein</fullName>
    </submittedName>
</protein>
<accession>A0A9P0LYC8</accession>
<name>A0A9P0LYC8_ACAOB</name>
<dbReference type="EMBL" id="CAKOFQ010007529">
    <property type="protein sequence ID" value="CAH2003095.1"/>
    <property type="molecule type" value="Genomic_DNA"/>
</dbReference>
<keyword evidence="3" id="KW-1185">Reference proteome</keyword>
<gene>
    <name evidence="2" type="ORF">ACAOBT_LOCUS27172</name>
</gene>
<evidence type="ECO:0000256" key="1">
    <source>
        <dbReference type="SAM" id="MobiDB-lite"/>
    </source>
</evidence>
<evidence type="ECO:0000313" key="2">
    <source>
        <dbReference type="EMBL" id="CAH2003095.1"/>
    </source>
</evidence>
<sequence length="99" mass="11558">MRTAEPRTLPQPNRDASEDLVPESAYQMEKAESRHGRQLAHFASSISDQRGEFPWLSRTPRALWTHVFPSRTVRWRLPPSPSHWIRRLRAVLPSCQSWA</sequence>
<proteinExistence type="predicted"/>
<evidence type="ECO:0000313" key="3">
    <source>
        <dbReference type="Proteomes" id="UP001152888"/>
    </source>
</evidence>
<feature type="region of interest" description="Disordered" evidence="1">
    <location>
        <begin position="1"/>
        <end position="21"/>
    </location>
</feature>
<comment type="caution">
    <text evidence="2">The sequence shown here is derived from an EMBL/GenBank/DDBJ whole genome shotgun (WGS) entry which is preliminary data.</text>
</comment>
<dbReference type="AlphaFoldDB" id="A0A9P0LYC8"/>
<organism evidence="2 3">
    <name type="scientific">Acanthoscelides obtectus</name>
    <name type="common">Bean weevil</name>
    <name type="synonym">Bruchus obtectus</name>
    <dbReference type="NCBI Taxonomy" id="200917"/>
    <lineage>
        <taxon>Eukaryota</taxon>
        <taxon>Metazoa</taxon>
        <taxon>Ecdysozoa</taxon>
        <taxon>Arthropoda</taxon>
        <taxon>Hexapoda</taxon>
        <taxon>Insecta</taxon>
        <taxon>Pterygota</taxon>
        <taxon>Neoptera</taxon>
        <taxon>Endopterygota</taxon>
        <taxon>Coleoptera</taxon>
        <taxon>Polyphaga</taxon>
        <taxon>Cucujiformia</taxon>
        <taxon>Chrysomeloidea</taxon>
        <taxon>Chrysomelidae</taxon>
        <taxon>Bruchinae</taxon>
        <taxon>Bruchini</taxon>
        <taxon>Acanthoscelides</taxon>
    </lineage>
</organism>